<keyword evidence="1" id="KW-0560">Oxidoreductase</keyword>
<dbReference type="Proteomes" id="UP000253209">
    <property type="component" value="Unassembled WGS sequence"/>
</dbReference>
<dbReference type="RefSeq" id="WP_114005021.1">
    <property type="nucleotide sequence ID" value="NZ_QGDC01000004.1"/>
</dbReference>
<dbReference type="SUPFAM" id="SSF51679">
    <property type="entry name" value="Bacterial luciferase-like"/>
    <property type="match status" value="1"/>
</dbReference>
<accession>A0A367GQ43</accession>
<dbReference type="InterPro" id="IPR011251">
    <property type="entry name" value="Luciferase-like_dom"/>
</dbReference>
<keyword evidence="4" id="KW-1185">Reference proteome</keyword>
<name>A0A367GQ43_9SPHI</name>
<dbReference type="Pfam" id="PF00296">
    <property type="entry name" value="Bac_luciferase"/>
    <property type="match status" value="1"/>
</dbReference>
<dbReference type="GO" id="GO:0016705">
    <property type="term" value="F:oxidoreductase activity, acting on paired donors, with incorporation or reduction of molecular oxygen"/>
    <property type="evidence" value="ECO:0007669"/>
    <property type="project" value="InterPro"/>
</dbReference>
<dbReference type="OrthoDB" id="180193at2"/>
<dbReference type="InterPro" id="IPR019945">
    <property type="entry name" value="F420_G6P_DH-rel"/>
</dbReference>
<dbReference type="EMBL" id="QGDC01000004">
    <property type="protein sequence ID" value="RCH55400.1"/>
    <property type="molecule type" value="Genomic_DNA"/>
</dbReference>
<reference evidence="3 4" key="1">
    <citation type="submission" date="2018-05" db="EMBL/GenBank/DDBJ databases">
        <title>Mucilaginibacter hurinus sp. nov., isolated from briquette warehouse soil.</title>
        <authorList>
            <person name="Choi L."/>
        </authorList>
    </citation>
    <scope>NUCLEOTIDE SEQUENCE [LARGE SCALE GENOMIC DNA]</scope>
    <source>
        <strain evidence="3 4">ZR32</strain>
    </source>
</reference>
<evidence type="ECO:0000313" key="3">
    <source>
        <dbReference type="EMBL" id="RCH55400.1"/>
    </source>
</evidence>
<evidence type="ECO:0000256" key="1">
    <source>
        <dbReference type="ARBA" id="ARBA00023002"/>
    </source>
</evidence>
<dbReference type="CDD" id="cd01097">
    <property type="entry name" value="Tetrahydromethanopterin_reductase"/>
    <property type="match status" value="1"/>
</dbReference>
<dbReference type="AlphaFoldDB" id="A0A367GQ43"/>
<dbReference type="InterPro" id="IPR023907">
    <property type="entry name" value="Non-F420_Flavin_OxRdtase"/>
</dbReference>
<protein>
    <submittedName>
        <fullName evidence="3">LLM class F420-dependent oxidoreductase</fullName>
    </submittedName>
</protein>
<dbReference type="NCBIfam" id="TIGR03557">
    <property type="entry name" value="F420_G6P_family"/>
    <property type="match status" value="1"/>
</dbReference>
<dbReference type="InterPro" id="IPR050564">
    <property type="entry name" value="F420-G6PD/mer"/>
</dbReference>
<organism evidence="3 4">
    <name type="scientific">Mucilaginibacter hurinus</name>
    <dbReference type="NCBI Taxonomy" id="2201324"/>
    <lineage>
        <taxon>Bacteria</taxon>
        <taxon>Pseudomonadati</taxon>
        <taxon>Bacteroidota</taxon>
        <taxon>Sphingobacteriia</taxon>
        <taxon>Sphingobacteriales</taxon>
        <taxon>Sphingobacteriaceae</taxon>
        <taxon>Mucilaginibacter</taxon>
    </lineage>
</organism>
<evidence type="ECO:0000313" key="4">
    <source>
        <dbReference type="Proteomes" id="UP000253209"/>
    </source>
</evidence>
<dbReference type="Gene3D" id="3.20.20.30">
    <property type="entry name" value="Luciferase-like domain"/>
    <property type="match status" value="1"/>
</dbReference>
<feature type="domain" description="Luciferase-like" evidence="2">
    <location>
        <begin position="9"/>
        <end position="292"/>
    </location>
</feature>
<dbReference type="PANTHER" id="PTHR43244">
    <property type="match status" value="1"/>
</dbReference>
<proteinExistence type="predicted"/>
<sequence length="334" mass="36658">MVNIGYQASHEQFSPSQLLDFVKLAEQAGFDLINSSDHFHPWGENQGQSGFSFAWLGAAMYATALPYSMVCAPGQRYHPAIVAQAAGTLAELYPGRFKMALGSGEALNESITGERWPVKQQRNQRLLESAQVIRKLFAGETVNHSGLVTVSNAKLYTRPRVAPLLYCAALTPETAAWAGTWADGLLTAQQPITRLKEIISAFNDNGGAGKPLALKVQLSYAATEAEALDGAWHQWKTNIFAGTVLSDLATPAHFDAMSKFVKPDDMHAHVHISADLHVHLKWLLEYKTLGFNDIILHNVNRSQEAFIRDFGEVVLPAFKQAGDNNAHQQHGARK</sequence>
<comment type="caution">
    <text evidence="3">The sequence shown here is derived from an EMBL/GenBank/DDBJ whole genome shotgun (WGS) entry which is preliminary data.</text>
</comment>
<dbReference type="InterPro" id="IPR036661">
    <property type="entry name" value="Luciferase-like_sf"/>
</dbReference>
<dbReference type="PANTHER" id="PTHR43244:SF1">
    <property type="entry name" value="5,10-METHYLENETETRAHYDROMETHANOPTERIN REDUCTASE"/>
    <property type="match status" value="1"/>
</dbReference>
<evidence type="ECO:0000259" key="2">
    <source>
        <dbReference type="Pfam" id="PF00296"/>
    </source>
</evidence>
<dbReference type="NCBIfam" id="TIGR03885">
    <property type="entry name" value="flavin_revert"/>
    <property type="match status" value="1"/>
</dbReference>
<gene>
    <name evidence="3" type="ORF">DJ568_08990</name>
</gene>